<dbReference type="Gene3D" id="3.60.15.10">
    <property type="entry name" value="Ribonuclease Z/Hydroxyacylglutathione hydrolase-like"/>
    <property type="match status" value="1"/>
</dbReference>
<dbReference type="Pfam" id="PF13567">
    <property type="entry name" value="DUF4131"/>
    <property type="match status" value="1"/>
</dbReference>
<dbReference type="PANTHER" id="PTHR30619">
    <property type="entry name" value="DNA INTERNALIZATION/COMPETENCE PROTEIN COMEC/REC2"/>
    <property type="match status" value="1"/>
</dbReference>
<dbReference type="PANTHER" id="PTHR30619:SF1">
    <property type="entry name" value="RECOMBINATION PROTEIN 2"/>
    <property type="match status" value="1"/>
</dbReference>
<feature type="transmembrane region" description="Helical" evidence="6">
    <location>
        <begin position="366"/>
        <end position="383"/>
    </location>
</feature>
<dbReference type="Pfam" id="PF03772">
    <property type="entry name" value="Competence"/>
    <property type="match status" value="1"/>
</dbReference>
<dbReference type="InterPro" id="IPR004477">
    <property type="entry name" value="ComEC_N"/>
</dbReference>
<keyword evidence="2" id="KW-1003">Cell membrane</keyword>
<keyword evidence="4 6" id="KW-1133">Transmembrane helix</keyword>
<dbReference type="RefSeq" id="WP_264308513.1">
    <property type="nucleotide sequence ID" value="NZ_CP109635.1"/>
</dbReference>
<feature type="transmembrane region" description="Helical" evidence="6">
    <location>
        <begin position="452"/>
        <end position="468"/>
    </location>
</feature>
<dbReference type="InterPro" id="IPR025405">
    <property type="entry name" value="DUF4131"/>
</dbReference>
<feature type="transmembrane region" description="Helical" evidence="6">
    <location>
        <begin position="427"/>
        <end position="445"/>
    </location>
</feature>
<dbReference type="GO" id="GO:0005886">
    <property type="term" value="C:plasma membrane"/>
    <property type="evidence" value="ECO:0007669"/>
    <property type="project" value="UniProtKB-SubCell"/>
</dbReference>
<dbReference type="InterPro" id="IPR036866">
    <property type="entry name" value="RibonucZ/Hydroxyglut_hydro"/>
</dbReference>
<evidence type="ECO:0000256" key="1">
    <source>
        <dbReference type="ARBA" id="ARBA00004651"/>
    </source>
</evidence>
<proteinExistence type="predicted"/>
<dbReference type="Pfam" id="PF00753">
    <property type="entry name" value="Lactamase_B"/>
    <property type="match status" value="1"/>
</dbReference>
<dbReference type="Proteomes" id="UP001164042">
    <property type="component" value="Chromosome"/>
</dbReference>
<keyword evidence="5 6" id="KW-0472">Membrane</keyword>
<evidence type="ECO:0000313" key="9">
    <source>
        <dbReference type="Proteomes" id="UP001164042"/>
    </source>
</evidence>
<dbReference type="EMBL" id="CP109635">
    <property type="protein sequence ID" value="UYT10897.1"/>
    <property type="molecule type" value="Genomic_DNA"/>
</dbReference>
<dbReference type="CDD" id="cd07731">
    <property type="entry name" value="ComA-like_MBL-fold"/>
    <property type="match status" value="1"/>
</dbReference>
<feature type="transmembrane region" description="Helical" evidence="6">
    <location>
        <begin position="220"/>
        <end position="243"/>
    </location>
</feature>
<dbReference type="InterPro" id="IPR052159">
    <property type="entry name" value="Competence_DNA_uptake"/>
</dbReference>
<keyword evidence="3 6" id="KW-0812">Transmembrane</keyword>
<dbReference type="InterPro" id="IPR035681">
    <property type="entry name" value="ComA-like_MBL"/>
</dbReference>
<feature type="transmembrane region" description="Helical" evidence="6">
    <location>
        <begin position="12"/>
        <end position="38"/>
    </location>
</feature>
<comment type="subcellular location">
    <subcellularLocation>
        <location evidence="1">Cell membrane</location>
        <topology evidence="1">Multi-pass membrane protein</topology>
    </subcellularLocation>
</comment>
<evidence type="ECO:0000256" key="3">
    <source>
        <dbReference type="ARBA" id="ARBA00022692"/>
    </source>
</evidence>
<dbReference type="InterPro" id="IPR001279">
    <property type="entry name" value="Metallo-B-lactamas"/>
</dbReference>
<evidence type="ECO:0000256" key="2">
    <source>
        <dbReference type="ARBA" id="ARBA00022475"/>
    </source>
</evidence>
<gene>
    <name evidence="8" type="ORF">OF801_02855</name>
</gene>
<dbReference type="NCBIfam" id="TIGR00360">
    <property type="entry name" value="ComEC_N-term"/>
    <property type="match status" value="1"/>
</dbReference>
<feature type="transmembrane region" description="Helical" evidence="6">
    <location>
        <begin position="341"/>
        <end position="360"/>
    </location>
</feature>
<dbReference type="SUPFAM" id="SSF56281">
    <property type="entry name" value="Metallo-hydrolase/oxidoreductase"/>
    <property type="match status" value="1"/>
</dbReference>
<evidence type="ECO:0000256" key="6">
    <source>
        <dbReference type="SAM" id="Phobius"/>
    </source>
</evidence>
<accession>A0AA46TWH1</accession>
<feature type="transmembrane region" description="Helical" evidence="6">
    <location>
        <begin position="44"/>
        <end position="61"/>
    </location>
</feature>
<feature type="domain" description="Metallo-beta-lactamase" evidence="7">
    <location>
        <begin position="483"/>
        <end position="690"/>
    </location>
</feature>
<name>A0AA46TWH1_9LACT</name>
<evidence type="ECO:0000256" key="4">
    <source>
        <dbReference type="ARBA" id="ARBA00022989"/>
    </source>
</evidence>
<dbReference type="InterPro" id="IPR004797">
    <property type="entry name" value="Competence_ComEC/Rec2"/>
</dbReference>
<dbReference type="SMART" id="SM00849">
    <property type="entry name" value="Lactamase_B"/>
    <property type="match status" value="1"/>
</dbReference>
<protein>
    <submittedName>
        <fullName evidence="8">DNA internalization-related competence protein ComEC/Rec2</fullName>
    </submittedName>
</protein>
<evidence type="ECO:0000259" key="7">
    <source>
        <dbReference type="SMART" id="SM00849"/>
    </source>
</evidence>
<organism evidence="8 9">
    <name type="scientific">Lactococcus garvieae</name>
    <dbReference type="NCBI Taxonomy" id="1363"/>
    <lineage>
        <taxon>Bacteria</taxon>
        <taxon>Bacillati</taxon>
        <taxon>Bacillota</taxon>
        <taxon>Bacilli</taxon>
        <taxon>Lactobacillales</taxon>
        <taxon>Streptococcaceae</taxon>
        <taxon>Lactococcus</taxon>
    </lineage>
</organism>
<evidence type="ECO:0000313" key="8">
    <source>
        <dbReference type="EMBL" id="UYT10897.1"/>
    </source>
</evidence>
<evidence type="ECO:0000256" key="5">
    <source>
        <dbReference type="ARBA" id="ARBA00023136"/>
    </source>
</evidence>
<feature type="transmembrane region" description="Helical" evidence="6">
    <location>
        <begin position="298"/>
        <end position="329"/>
    </location>
</feature>
<dbReference type="NCBIfam" id="TIGR00361">
    <property type="entry name" value="ComEC_Rec2"/>
    <property type="match status" value="1"/>
</dbReference>
<sequence length="744" mass="86043">MKQKFSLISFVYLLVFVYFLIFSFSWPLLILSLFSLFIAFYRQYYSVLVLLLCFCLFLLMIKKETEVQERKQPEKISKITPYMDTLQVNGSRLSFRGEVNGNDFQAFYTLTSEKEKEYFKKLAVKGTFYLEGTLEIPEEQRNFSGFDYRKYLRTQGVYRLLKIEKIHGFEEKQDFDLRLVRRKAILWAQEHFPSPMSSYMTGLLFGWLDKDFEEMGELYTSLGIIHLFALSGMQVNFFIELLRNILLRLGLSQKLVFFIQIPFSIFYAFLTGLSLSILRALLQKNIPLKNSSDRFSVTFLLLMVFSPYFLLTTGGQLTMLYSFLITFFSRKFKELKGLKKSLLDSTVLAVGVLPLLIFHFHSFQPLSIILTLLFSLIFDFLLLPGLLFVFLLSLFGTALTLFNPFFIVSESIVRWVGDLFDQPIVFGKPNLIFLLLLFMLSGLALDFYKKRNWNLSIIIVLFLLFFFVKNPKHPSITMVDVGQGDSILLQDSWNSQNILIDTGGRLKIRADEQWKEGIYKSNAENTLLPYLRARGVSKIDVLIVTHPDEDHIGDLESVAQKVPIKNVYVSASALEKKSFAKKLSRLNSQIHIVQEGDKLPIFNSYLWFLTTGVEGKSDNDNSLVTFGEFYGKKFLFTGDLEEEGEVRLQEEYPHLEVDVLKVGHHGSKTSSKEAFLEAINPKLALISAGKNNRYKHPNQETLQQFAARGIKIYRTDQQGAIRLLYKKGSWHIQTVKELWVQKLL</sequence>
<feature type="transmembrane region" description="Helical" evidence="6">
    <location>
        <begin position="255"/>
        <end position="278"/>
    </location>
</feature>
<reference evidence="8" key="1">
    <citation type="submission" date="2022-10" db="EMBL/GenBank/DDBJ databases">
        <title>Genome assembly of Lactococcus garvieae isolates from cricket gut.</title>
        <authorList>
            <person name="Luecke A.R."/>
            <person name="Brown A.M.V."/>
            <person name="Wakeman C.A."/>
        </authorList>
    </citation>
    <scope>NUCLEOTIDE SEQUENCE</scope>
    <source>
        <strain evidence="8">Alexii-11_2</strain>
    </source>
</reference>
<dbReference type="AlphaFoldDB" id="A0AA46TWH1"/>
<dbReference type="GO" id="GO:0030420">
    <property type="term" value="P:establishment of competence for transformation"/>
    <property type="evidence" value="ECO:0007669"/>
    <property type="project" value="InterPro"/>
</dbReference>